<evidence type="ECO:0000256" key="1">
    <source>
        <dbReference type="SAM" id="Phobius"/>
    </source>
</evidence>
<evidence type="ECO:0000313" key="2">
    <source>
        <dbReference type="EMBL" id="SDB76920.1"/>
    </source>
</evidence>
<sequence length="411" mass="46377">MLIYSFITDYQAFNLRYKDNTTRDKNETKVDKQSANLGKNNEPIQNRLSFLIDCKSVILHHLAILSFPMVRPAWDNWWLVQMCMALAALFSIVMASGMAYKMMVKHEPLDVMKLFKPLAVSIILCWWYPPADTGMVGGGSQWCFLDFLSYVPNSIGSYTHDLYQAEAAQIEDKFTEVQELIYKRDTIYNDLQAKADVAHKGTSDPAVVQETMVSAGVEEVTNMEKDASRLWFTSLTAGAVVGLDKIVMLLSLIVFRIGWWSTIYCQQILLGMLTIFGPIQWAFSLLPKWESSWAKWITRYLTVHFYGAMLYFVGFYVLLLFDIVLSIQVENLTAITASEQTMASYLQNSFFSAGYLMAASIVALKCLNLVPDLAAWMIPDGDTAFSTRNFGEGVAQQAKMSTQGLIGHVVK</sequence>
<feature type="transmembrane region" description="Helical" evidence="1">
    <location>
        <begin position="345"/>
        <end position="364"/>
    </location>
</feature>
<protein>
    <recommendedName>
        <fullName evidence="4">Plasmid transfer protein</fullName>
    </recommendedName>
</protein>
<accession>A0A1G6G4L2</accession>
<gene>
    <name evidence="2" type="ORF">SAMN05192581_101484</name>
</gene>
<evidence type="ECO:0008006" key="4">
    <source>
        <dbReference type="Google" id="ProtNLM"/>
    </source>
</evidence>
<feature type="transmembrane region" description="Helical" evidence="1">
    <location>
        <begin position="262"/>
        <end position="283"/>
    </location>
</feature>
<feature type="transmembrane region" description="Helical" evidence="1">
    <location>
        <begin position="77"/>
        <end position="99"/>
    </location>
</feature>
<dbReference type="EMBL" id="FMYE01000014">
    <property type="protein sequence ID" value="SDB76920.1"/>
    <property type="molecule type" value="Genomic_DNA"/>
</dbReference>
<feature type="transmembrane region" description="Helical" evidence="1">
    <location>
        <begin position="303"/>
        <end position="325"/>
    </location>
</feature>
<organism evidence="2 3">
    <name type="scientific">Bacteroides ovatus</name>
    <dbReference type="NCBI Taxonomy" id="28116"/>
    <lineage>
        <taxon>Bacteria</taxon>
        <taxon>Pseudomonadati</taxon>
        <taxon>Bacteroidota</taxon>
        <taxon>Bacteroidia</taxon>
        <taxon>Bacteroidales</taxon>
        <taxon>Bacteroidaceae</taxon>
        <taxon>Bacteroides</taxon>
    </lineage>
</organism>
<proteinExistence type="predicted"/>
<feature type="transmembrane region" description="Helical" evidence="1">
    <location>
        <begin position="230"/>
        <end position="255"/>
    </location>
</feature>
<dbReference type="Proteomes" id="UP000183670">
    <property type="component" value="Unassembled WGS sequence"/>
</dbReference>
<reference evidence="2 3" key="1">
    <citation type="submission" date="2016-10" db="EMBL/GenBank/DDBJ databases">
        <authorList>
            <person name="de Groot N.N."/>
        </authorList>
    </citation>
    <scope>NUCLEOTIDE SEQUENCE [LARGE SCALE GENOMIC DNA]</scope>
    <source>
        <strain evidence="2 3">NLAE-zl-C500</strain>
    </source>
</reference>
<keyword evidence="1" id="KW-0812">Transmembrane</keyword>
<keyword evidence="1" id="KW-0472">Membrane</keyword>
<dbReference type="AlphaFoldDB" id="A0A1G6G4L2"/>
<name>A0A1G6G4L2_BACOV</name>
<keyword evidence="1" id="KW-1133">Transmembrane helix</keyword>
<evidence type="ECO:0000313" key="3">
    <source>
        <dbReference type="Proteomes" id="UP000183670"/>
    </source>
</evidence>